<comment type="caution">
    <text evidence="7">The sequence shown here is derived from an EMBL/GenBank/DDBJ whole genome shotgun (WGS) entry which is preliminary data.</text>
</comment>
<evidence type="ECO:0000256" key="1">
    <source>
        <dbReference type="ARBA" id="ARBA00004651"/>
    </source>
</evidence>
<dbReference type="GO" id="GO:0005886">
    <property type="term" value="C:plasma membrane"/>
    <property type="evidence" value="ECO:0007669"/>
    <property type="project" value="UniProtKB-SubCell"/>
</dbReference>
<accession>A0A3L9Y0P2</accession>
<protein>
    <submittedName>
        <fullName evidence="7">LysE family translocator</fullName>
    </submittedName>
</protein>
<comment type="subcellular location">
    <subcellularLocation>
        <location evidence="1">Cell membrane</location>
        <topology evidence="1">Multi-pass membrane protein</topology>
    </subcellularLocation>
</comment>
<evidence type="ECO:0000256" key="5">
    <source>
        <dbReference type="ARBA" id="ARBA00023136"/>
    </source>
</evidence>
<evidence type="ECO:0000256" key="6">
    <source>
        <dbReference type="SAM" id="Phobius"/>
    </source>
</evidence>
<feature type="transmembrane region" description="Helical" evidence="6">
    <location>
        <begin position="72"/>
        <end position="91"/>
    </location>
</feature>
<keyword evidence="5 6" id="KW-0472">Membrane</keyword>
<dbReference type="OrthoDB" id="9804822at2"/>
<dbReference type="Proteomes" id="UP000281343">
    <property type="component" value="Unassembled WGS sequence"/>
</dbReference>
<sequence>MSDPAILAALTSVATFIVAAGSPGPATLAVAATSMARGRAGGIALGLGLAFGLAVWGLVAALGFATLVARNVQALTVLKLLGAAYLFYLAWKSGQSALRRETGDAVRVATDLSRGQLFRRGLTLNLANPKAVLAWVAALALGGGGEQAVSSLVVGFCAALGFALYLGYATIFSVAPVMAAYARLRRGFEAAFAAFFAAAGLRLLFWRAAE</sequence>
<dbReference type="Pfam" id="PF01810">
    <property type="entry name" value="LysE"/>
    <property type="match status" value="1"/>
</dbReference>
<evidence type="ECO:0000256" key="4">
    <source>
        <dbReference type="ARBA" id="ARBA00022989"/>
    </source>
</evidence>
<proteinExistence type="predicted"/>
<keyword evidence="3 6" id="KW-0812">Transmembrane</keyword>
<dbReference type="PANTHER" id="PTHR30086:SF20">
    <property type="entry name" value="ARGININE EXPORTER PROTEIN ARGO-RELATED"/>
    <property type="match status" value="1"/>
</dbReference>
<evidence type="ECO:0000256" key="2">
    <source>
        <dbReference type="ARBA" id="ARBA00022475"/>
    </source>
</evidence>
<dbReference type="RefSeq" id="WP_121899475.1">
    <property type="nucleotide sequence ID" value="NZ_RCNT01000011.1"/>
</dbReference>
<feature type="transmembrane region" description="Helical" evidence="6">
    <location>
        <begin position="153"/>
        <end position="178"/>
    </location>
</feature>
<gene>
    <name evidence="7" type="ORF">D9R08_17780</name>
</gene>
<evidence type="ECO:0000313" key="7">
    <source>
        <dbReference type="EMBL" id="RMA40788.1"/>
    </source>
</evidence>
<evidence type="ECO:0000313" key="8">
    <source>
        <dbReference type="Proteomes" id="UP000281343"/>
    </source>
</evidence>
<dbReference type="InterPro" id="IPR001123">
    <property type="entry name" value="LeuE-type"/>
</dbReference>
<name>A0A3L9Y0P2_9RHOB</name>
<feature type="transmembrane region" description="Helical" evidence="6">
    <location>
        <begin position="190"/>
        <end position="209"/>
    </location>
</feature>
<feature type="transmembrane region" description="Helical" evidence="6">
    <location>
        <begin position="6"/>
        <end position="31"/>
    </location>
</feature>
<keyword evidence="2" id="KW-1003">Cell membrane</keyword>
<reference evidence="7 8" key="1">
    <citation type="submission" date="2018-10" db="EMBL/GenBank/DDBJ databases">
        <authorList>
            <person name="Jung H.S."/>
            <person name="Jeon C.O."/>
        </authorList>
    </citation>
    <scope>NUCLEOTIDE SEQUENCE [LARGE SCALE GENOMIC DNA]</scope>
    <source>
        <strain evidence="7 8">MA-7-27</strain>
    </source>
</reference>
<keyword evidence="4 6" id="KW-1133">Transmembrane helix</keyword>
<organism evidence="7 8">
    <name type="scientific">Rhodophyticola porphyridii</name>
    <dbReference type="NCBI Taxonomy" id="1852017"/>
    <lineage>
        <taxon>Bacteria</taxon>
        <taxon>Pseudomonadati</taxon>
        <taxon>Pseudomonadota</taxon>
        <taxon>Alphaproteobacteria</taxon>
        <taxon>Rhodobacterales</taxon>
        <taxon>Roseobacteraceae</taxon>
        <taxon>Rhodophyticola</taxon>
    </lineage>
</organism>
<dbReference type="EMBL" id="RCNT01000011">
    <property type="protein sequence ID" value="RMA40788.1"/>
    <property type="molecule type" value="Genomic_DNA"/>
</dbReference>
<dbReference type="PANTHER" id="PTHR30086">
    <property type="entry name" value="ARGININE EXPORTER PROTEIN ARGO"/>
    <property type="match status" value="1"/>
</dbReference>
<dbReference type="GO" id="GO:0015171">
    <property type="term" value="F:amino acid transmembrane transporter activity"/>
    <property type="evidence" value="ECO:0007669"/>
    <property type="project" value="TreeGrafter"/>
</dbReference>
<evidence type="ECO:0000256" key="3">
    <source>
        <dbReference type="ARBA" id="ARBA00022692"/>
    </source>
</evidence>
<dbReference type="AlphaFoldDB" id="A0A3L9Y0P2"/>
<feature type="transmembrane region" description="Helical" evidence="6">
    <location>
        <begin position="43"/>
        <end position="66"/>
    </location>
</feature>
<feature type="transmembrane region" description="Helical" evidence="6">
    <location>
        <begin position="122"/>
        <end position="141"/>
    </location>
</feature>
<keyword evidence="8" id="KW-1185">Reference proteome</keyword>